<organism evidence="3 4">
    <name type="scientific">Paraburkholderia tagetis</name>
    <dbReference type="NCBI Taxonomy" id="2913261"/>
    <lineage>
        <taxon>Bacteria</taxon>
        <taxon>Pseudomonadati</taxon>
        <taxon>Pseudomonadota</taxon>
        <taxon>Betaproteobacteria</taxon>
        <taxon>Burkholderiales</taxon>
        <taxon>Burkholderiaceae</taxon>
        <taxon>Paraburkholderia</taxon>
    </lineage>
</organism>
<evidence type="ECO:0000259" key="1">
    <source>
        <dbReference type="Pfam" id="PF00723"/>
    </source>
</evidence>
<proteinExistence type="predicted"/>
<dbReference type="Pfam" id="PF00723">
    <property type="entry name" value="Glyco_hydro_15"/>
    <property type="match status" value="1"/>
</dbReference>
<dbReference type="InterPro" id="IPR011613">
    <property type="entry name" value="GH15-like"/>
</dbReference>
<feature type="domain" description="GH15-like" evidence="1">
    <location>
        <begin position="220"/>
        <end position="578"/>
    </location>
</feature>
<evidence type="ECO:0000313" key="3">
    <source>
        <dbReference type="EMBL" id="MCG5072324.1"/>
    </source>
</evidence>
<feature type="domain" description="Trehalase-like N-terminal" evidence="2">
    <location>
        <begin position="3"/>
        <end position="150"/>
    </location>
</feature>
<name>A0A9X1UD73_9BURK</name>
<dbReference type="EMBL" id="JAKLJA010000001">
    <property type="protein sequence ID" value="MCG5072324.1"/>
    <property type="molecule type" value="Genomic_DNA"/>
</dbReference>
<dbReference type="Pfam" id="PF19291">
    <property type="entry name" value="TREH_N"/>
    <property type="match status" value="1"/>
</dbReference>
<keyword evidence="4" id="KW-1185">Reference proteome</keyword>
<reference evidence="3" key="1">
    <citation type="submission" date="2022-01" db="EMBL/GenBank/DDBJ databases">
        <title>Genome sequence and assembly of Parabukholderia sp. RG36.</title>
        <authorList>
            <person name="Chhetri G."/>
        </authorList>
    </citation>
    <scope>NUCLEOTIDE SEQUENCE</scope>
    <source>
        <strain evidence="3">RG36</strain>
    </source>
</reference>
<dbReference type="Gene3D" id="1.50.10.10">
    <property type="match status" value="1"/>
</dbReference>
<dbReference type="SUPFAM" id="SSF48208">
    <property type="entry name" value="Six-hairpin glycosidases"/>
    <property type="match status" value="1"/>
</dbReference>
<dbReference type="GO" id="GO:0005975">
    <property type="term" value="P:carbohydrate metabolic process"/>
    <property type="evidence" value="ECO:0007669"/>
    <property type="project" value="InterPro"/>
</dbReference>
<dbReference type="PANTHER" id="PTHR31616">
    <property type="entry name" value="TREHALASE"/>
    <property type="match status" value="1"/>
</dbReference>
<protein>
    <submittedName>
        <fullName evidence="3">Glycoside hydrolase family 15 protein</fullName>
    </submittedName>
</protein>
<dbReference type="PANTHER" id="PTHR31616:SF0">
    <property type="entry name" value="GLUCAN 1,4-ALPHA-GLUCOSIDASE"/>
    <property type="match status" value="1"/>
</dbReference>
<gene>
    <name evidence="3" type="ORF">L5014_02915</name>
</gene>
<dbReference type="InterPro" id="IPR045582">
    <property type="entry name" value="Trehalase-like_N"/>
</dbReference>
<comment type="caution">
    <text evidence="3">The sequence shown here is derived from an EMBL/GenBank/DDBJ whole genome shotgun (WGS) entry which is preliminary data.</text>
</comment>
<dbReference type="RefSeq" id="WP_238462075.1">
    <property type="nucleotide sequence ID" value="NZ_JAKLJA010000001.1"/>
</dbReference>
<keyword evidence="3" id="KW-0378">Hydrolase</keyword>
<dbReference type="AlphaFoldDB" id="A0A9X1UD73"/>
<accession>A0A9X1UD73</accession>
<dbReference type="InterPro" id="IPR012341">
    <property type="entry name" value="6hp_glycosidase-like_sf"/>
</dbReference>
<evidence type="ECO:0000259" key="2">
    <source>
        <dbReference type="Pfam" id="PF19291"/>
    </source>
</evidence>
<evidence type="ECO:0000313" key="4">
    <source>
        <dbReference type="Proteomes" id="UP001139308"/>
    </source>
</evidence>
<dbReference type="InterPro" id="IPR008928">
    <property type="entry name" value="6-hairpin_glycosidase_sf"/>
</dbReference>
<sequence length="594" mass="65711">MSHRIEDYALLADGRGAALVSREGTIDWLCWPRFDSEPSFAAMLGTSENGHWRIAPAEPAHSIGRRYEEDTLVLQTDFECRGGCVRLTDFMAVDTPEPCIVRMAEGLHGSVPMRSVLYPRADADAPPPVIVPERGAVTVRTPSGAMTLRADVPLAVHAHALEASFVLRAGTRAVFMLCHGEQPGVDTTAAPLALQDTRRHWRRWIDGFDDSRTHWPQPVRRSLLTLKALIYRPSGAMVAAPTTSLPEAPGGSMNWDYRYCWLRDASFALEALIEAGFHGEALAWRDWLLDTLGETLDTFHVMYCVDGGHVPRERNVSALTGWRGARPVRIGNAAATQYQPDVFGEALDCLYLARKAGIPPVEGEAALEARIVRWLLDHRRRTGSGIWESRTTPCHFTSSRVMAWVALDRFISHWRDAGPGRGDALMQQAIALRRALHDEVCTHGWHAERGVFVRGYADRALDASVLLMPLVGFMRADDPRMSATLDAIRAELGDGGLIRRWKRGGEAPDEGAFLACSCWMADCLYLRGDEDAACRQFERVLAVANDLGLLAEEYDVQERRLAGNFPQALTHMAVVKTALLLSGTAKRHRSAAAH</sequence>
<dbReference type="GO" id="GO:0004553">
    <property type="term" value="F:hydrolase activity, hydrolyzing O-glycosyl compounds"/>
    <property type="evidence" value="ECO:0007669"/>
    <property type="project" value="TreeGrafter"/>
</dbReference>
<dbReference type="Proteomes" id="UP001139308">
    <property type="component" value="Unassembled WGS sequence"/>
</dbReference>